<protein>
    <submittedName>
        <fullName evidence="7">Teichoic acid biosynthesis protein</fullName>
    </submittedName>
</protein>
<evidence type="ECO:0000313" key="7">
    <source>
        <dbReference type="EMBL" id="RHA17439.1"/>
    </source>
</evidence>
<dbReference type="InterPro" id="IPR043149">
    <property type="entry name" value="TagF_N"/>
</dbReference>
<dbReference type="PANTHER" id="PTHR37316:SF3">
    <property type="entry name" value="TEICHOIC ACID GLYCEROL-PHOSPHATE TRANSFERASE"/>
    <property type="match status" value="1"/>
</dbReference>
<dbReference type="AlphaFoldDB" id="A0A413R6C5"/>
<evidence type="ECO:0000256" key="2">
    <source>
        <dbReference type="ARBA" id="ARBA00010488"/>
    </source>
</evidence>
<keyword evidence="3" id="KW-1003">Cell membrane</keyword>
<dbReference type="Gene3D" id="3.40.50.11820">
    <property type="match status" value="1"/>
</dbReference>
<dbReference type="EMBL" id="QSFD01000009">
    <property type="protein sequence ID" value="RHA17439.1"/>
    <property type="molecule type" value="Genomic_DNA"/>
</dbReference>
<evidence type="ECO:0000256" key="6">
    <source>
        <dbReference type="ARBA" id="ARBA00023136"/>
    </source>
</evidence>
<proteinExistence type="inferred from homology"/>
<dbReference type="PANTHER" id="PTHR37316">
    <property type="entry name" value="TEICHOIC ACID GLYCEROL-PHOSPHATE PRIMASE"/>
    <property type="match status" value="1"/>
</dbReference>
<dbReference type="SUPFAM" id="SSF53756">
    <property type="entry name" value="UDP-Glycosyltransferase/glycogen phosphorylase"/>
    <property type="match status" value="1"/>
</dbReference>
<keyword evidence="6" id="KW-0472">Membrane</keyword>
<sequence>MKKAILRVFFKPLTIINRIKKKDEKLIFFYSNLGFRDNVKAFYDYLIENNYNEQFKIVVSINDWEQYVKRAPKNVTFINNKQGIKWFMKAKYAFYCFGKYPIKPSKKQTVINLWHGTPLKRIGHLEKGCENIDYDFFSKVLTSAPMYKPIMADIFGCTENRVEVMGNPRNDEMFKKDRIKDDYIKGGAGKLILWLPTYREYDEGFIISILNKDELNSLNTYLMDNNIKMIVKLHPLQTADTQGIELSHIKFITQDELNRSDMTVYTLLRNADGLITDYSSVYFDYMLLNRPIGFAVEDMEKYKNKRGFIFDNPKEYMPGPEIRNLSDIEEFIENIVSGNDLYKEARESVNDKINYYKDGNCCKRIAETFIK</sequence>
<dbReference type="GO" id="GO:0047355">
    <property type="term" value="F:CDP-glycerol glycerophosphotransferase activity"/>
    <property type="evidence" value="ECO:0007669"/>
    <property type="project" value="InterPro"/>
</dbReference>
<evidence type="ECO:0000313" key="8">
    <source>
        <dbReference type="Proteomes" id="UP000284779"/>
    </source>
</evidence>
<name>A0A413R6C5_9FIRM</name>
<keyword evidence="8" id="KW-1185">Reference proteome</keyword>
<evidence type="ECO:0000256" key="1">
    <source>
        <dbReference type="ARBA" id="ARBA00004202"/>
    </source>
</evidence>
<dbReference type="GO" id="GO:0005886">
    <property type="term" value="C:plasma membrane"/>
    <property type="evidence" value="ECO:0007669"/>
    <property type="project" value="UniProtKB-SubCell"/>
</dbReference>
<dbReference type="GO" id="GO:0019350">
    <property type="term" value="P:teichoic acid biosynthetic process"/>
    <property type="evidence" value="ECO:0007669"/>
    <property type="project" value="UniProtKB-KW"/>
</dbReference>
<gene>
    <name evidence="7" type="ORF">DW944_09635</name>
</gene>
<comment type="caution">
    <text evidence="7">The sequence shown here is derived from an EMBL/GenBank/DDBJ whole genome shotgun (WGS) entry which is preliminary data.</text>
</comment>
<evidence type="ECO:0000256" key="5">
    <source>
        <dbReference type="ARBA" id="ARBA00022944"/>
    </source>
</evidence>
<organism evidence="7 8">
    <name type="scientific">Eubacterium ventriosum</name>
    <dbReference type="NCBI Taxonomy" id="39496"/>
    <lineage>
        <taxon>Bacteria</taxon>
        <taxon>Bacillati</taxon>
        <taxon>Bacillota</taxon>
        <taxon>Clostridia</taxon>
        <taxon>Eubacteriales</taxon>
        <taxon>Eubacteriaceae</taxon>
        <taxon>Eubacterium</taxon>
    </lineage>
</organism>
<dbReference type="Gene3D" id="3.40.50.12580">
    <property type="match status" value="1"/>
</dbReference>
<keyword evidence="4" id="KW-0808">Transferase</keyword>
<dbReference type="InterPro" id="IPR043148">
    <property type="entry name" value="TagF_C"/>
</dbReference>
<dbReference type="InterPro" id="IPR007554">
    <property type="entry name" value="Glycerophosphate_synth"/>
</dbReference>
<comment type="subcellular location">
    <subcellularLocation>
        <location evidence="1">Cell membrane</location>
        <topology evidence="1">Peripheral membrane protein</topology>
    </subcellularLocation>
</comment>
<comment type="similarity">
    <text evidence="2">Belongs to the CDP-glycerol glycerophosphotransferase family.</text>
</comment>
<accession>A0A413R6C5</accession>
<dbReference type="Proteomes" id="UP000284779">
    <property type="component" value="Unassembled WGS sequence"/>
</dbReference>
<dbReference type="RefSeq" id="WP_117971151.1">
    <property type="nucleotide sequence ID" value="NZ_CAUBDO010000005.1"/>
</dbReference>
<dbReference type="InterPro" id="IPR051612">
    <property type="entry name" value="Teichoic_Acid_Biosynth"/>
</dbReference>
<evidence type="ECO:0000256" key="4">
    <source>
        <dbReference type="ARBA" id="ARBA00022679"/>
    </source>
</evidence>
<reference evidence="7 8" key="1">
    <citation type="submission" date="2018-08" db="EMBL/GenBank/DDBJ databases">
        <title>A genome reference for cultivated species of the human gut microbiota.</title>
        <authorList>
            <person name="Zou Y."/>
            <person name="Xue W."/>
            <person name="Luo G."/>
        </authorList>
    </citation>
    <scope>NUCLEOTIDE SEQUENCE [LARGE SCALE GENOMIC DNA]</scope>
    <source>
        <strain evidence="7 8">AM44-11BH</strain>
    </source>
</reference>
<evidence type="ECO:0000256" key="3">
    <source>
        <dbReference type="ARBA" id="ARBA00022475"/>
    </source>
</evidence>
<keyword evidence="5" id="KW-0777">Teichoic acid biosynthesis</keyword>
<dbReference type="Pfam" id="PF04464">
    <property type="entry name" value="Glyphos_transf"/>
    <property type="match status" value="1"/>
</dbReference>